<organism evidence="5 6">
    <name type="scientific">Candidatus Jorgensenbacteria bacterium CG11_big_fil_rev_8_21_14_0_20_38_23</name>
    <dbReference type="NCBI Taxonomy" id="1974594"/>
    <lineage>
        <taxon>Bacteria</taxon>
        <taxon>Candidatus Joergenseniibacteriota</taxon>
    </lineage>
</organism>
<evidence type="ECO:0000256" key="1">
    <source>
        <dbReference type="ARBA" id="ARBA00022801"/>
    </source>
</evidence>
<evidence type="ECO:0000259" key="4">
    <source>
        <dbReference type="Pfam" id="PF02834"/>
    </source>
</evidence>
<feature type="active site" description="Proton donor" evidence="2">
    <location>
        <position position="60"/>
    </location>
</feature>
<dbReference type="EMBL" id="PCWR01000046">
    <property type="protein sequence ID" value="PIR06912.1"/>
    <property type="molecule type" value="Genomic_DNA"/>
</dbReference>
<keyword evidence="3" id="KW-0175">Coiled coil</keyword>
<dbReference type="AlphaFoldDB" id="A0A2H0NDD8"/>
<dbReference type="Proteomes" id="UP000228867">
    <property type="component" value="Unassembled WGS sequence"/>
</dbReference>
<dbReference type="PANTHER" id="PTHR35561:SF1">
    <property type="entry name" value="RNA 2',3'-CYCLIC PHOSPHODIESTERASE"/>
    <property type="match status" value="1"/>
</dbReference>
<comment type="function">
    <text evidence="2">Hydrolyzes RNA 2',3'-cyclic phosphodiester to an RNA 2'-phosphomonoester.</text>
</comment>
<evidence type="ECO:0000313" key="5">
    <source>
        <dbReference type="EMBL" id="PIR06912.1"/>
    </source>
</evidence>
<feature type="coiled-coil region" evidence="3">
    <location>
        <begin position="113"/>
        <end position="140"/>
    </location>
</feature>
<dbReference type="InterPro" id="IPR014051">
    <property type="entry name" value="Phosphoesterase_HXTX"/>
</dbReference>
<protein>
    <recommendedName>
        <fullName evidence="2">RNA 2',3'-cyclic phosphodiesterase</fullName>
        <shortName evidence="2">RNA 2',3'-CPDase</shortName>
        <ecNumber evidence="2">3.1.4.58</ecNumber>
    </recommendedName>
</protein>
<feature type="domain" description="Phosphoesterase HXTX" evidence="4">
    <location>
        <begin position="28"/>
        <end position="112"/>
    </location>
</feature>
<evidence type="ECO:0000256" key="3">
    <source>
        <dbReference type="SAM" id="Coils"/>
    </source>
</evidence>
<dbReference type="NCBIfam" id="TIGR02258">
    <property type="entry name" value="2_5_ligase"/>
    <property type="match status" value="1"/>
</dbReference>
<dbReference type="GO" id="GO:0008664">
    <property type="term" value="F:RNA 2',3'-cyclic 3'-phosphodiesterase activity"/>
    <property type="evidence" value="ECO:0007669"/>
    <property type="project" value="UniProtKB-EC"/>
</dbReference>
<name>A0A2H0NDD8_9BACT</name>
<comment type="catalytic activity">
    <reaction evidence="2">
        <text>a 3'-end 2',3'-cyclophospho-ribonucleotide-RNA + H2O = a 3'-end 2'-phospho-ribonucleotide-RNA + H(+)</text>
        <dbReference type="Rhea" id="RHEA:11828"/>
        <dbReference type="Rhea" id="RHEA-COMP:10464"/>
        <dbReference type="Rhea" id="RHEA-COMP:17353"/>
        <dbReference type="ChEBI" id="CHEBI:15377"/>
        <dbReference type="ChEBI" id="CHEBI:15378"/>
        <dbReference type="ChEBI" id="CHEBI:83064"/>
        <dbReference type="ChEBI" id="CHEBI:173113"/>
        <dbReference type="EC" id="3.1.4.58"/>
    </reaction>
</comment>
<dbReference type="InterPro" id="IPR009097">
    <property type="entry name" value="Cyclic_Pdiesterase"/>
</dbReference>
<feature type="short sequence motif" description="HXTX 1" evidence="2">
    <location>
        <begin position="60"/>
        <end position="63"/>
    </location>
</feature>
<feature type="active site" description="Proton acceptor" evidence="2">
    <location>
        <position position="151"/>
    </location>
</feature>
<evidence type="ECO:0000313" key="6">
    <source>
        <dbReference type="Proteomes" id="UP000228867"/>
    </source>
</evidence>
<dbReference type="Gene3D" id="3.90.1140.10">
    <property type="entry name" value="Cyclic phosphodiesterase"/>
    <property type="match status" value="1"/>
</dbReference>
<accession>A0A2H0NDD8</accession>
<reference evidence="5 6" key="1">
    <citation type="submission" date="2017-09" db="EMBL/GenBank/DDBJ databases">
        <title>Depth-based differentiation of microbial function through sediment-hosted aquifers and enrichment of novel symbionts in the deep terrestrial subsurface.</title>
        <authorList>
            <person name="Probst A.J."/>
            <person name="Ladd B."/>
            <person name="Jarett J.K."/>
            <person name="Geller-Mcgrath D.E."/>
            <person name="Sieber C.M."/>
            <person name="Emerson J.B."/>
            <person name="Anantharaman K."/>
            <person name="Thomas B.C."/>
            <person name="Malmstrom R."/>
            <person name="Stieglmeier M."/>
            <person name="Klingl A."/>
            <person name="Woyke T."/>
            <person name="Ryan C.M."/>
            <person name="Banfield J.F."/>
        </authorList>
    </citation>
    <scope>NUCLEOTIDE SEQUENCE [LARGE SCALE GENOMIC DNA]</scope>
    <source>
        <strain evidence="5">CG11_big_fil_rev_8_21_14_0_20_38_23</strain>
    </source>
</reference>
<dbReference type="GO" id="GO:0004113">
    <property type="term" value="F:2',3'-cyclic-nucleotide 3'-phosphodiesterase activity"/>
    <property type="evidence" value="ECO:0007669"/>
    <property type="project" value="InterPro"/>
</dbReference>
<keyword evidence="1 2" id="KW-0378">Hydrolase</keyword>
<dbReference type="SUPFAM" id="SSF55144">
    <property type="entry name" value="LigT-like"/>
    <property type="match status" value="1"/>
</dbReference>
<proteinExistence type="inferred from homology"/>
<dbReference type="PANTHER" id="PTHR35561">
    <property type="entry name" value="RNA 2',3'-CYCLIC PHOSPHODIESTERASE"/>
    <property type="match status" value="1"/>
</dbReference>
<comment type="similarity">
    <text evidence="2">Belongs to the 2H phosphoesterase superfamily. ThpR family.</text>
</comment>
<dbReference type="EC" id="3.1.4.58" evidence="2"/>
<feature type="domain" description="Phosphoesterase HXTX" evidence="4">
    <location>
        <begin position="116"/>
        <end position="197"/>
    </location>
</feature>
<gene>
    <name evidence="5" type="ORF">COV54_01990</name>
</gene>
<evidence type="ECO:0000256" key="2">
    <source>
        <dbReference type="HAMAP-Rule" id="MF_01940"/>
    </source>
</evidence>
<feature type="short sequence motif" description="HXTX 2" evidence="2">
    <location>
        <begin position="151"/>
        <end position="154"/>
    </location>
</feature>
<sequence>MIFSQNYFIIKIGINQILMLRLFVAFNLPPEIIDQISSLMKITQPLFKYGVRFLPPENWHLTLVFLSYQDEKNLSLVQEAIKNTVSQVSQPPQIELKELVYGPLSKTPRMIWLTTSEKTSQELNEVKNILEEELQKQGLKWKIENRKFQGHLTLARFFKYLKAGELPPLKKIAEPMEFEAESIDLMSSTLQRSGAVYEPLLKVDFRREI</sequence>
<comment type="caution">
    <text evidence="5">The sequence shown here is derived from an EMBL/GenBank/DDBJ whole genome shotgun (WGS) entry which is preliminary data.</text>
</comment>
<dbReference type="HAMAP" id="MF_01940">
    <property type="entry name" value="RNA_CPDase"/>
    <property type="match status" value="1"/>
</dbReference>
<dbReference type="InterPro" id="IPR004175">
    <property type="entry name" value="RNA_CPDase"/>
</dbReference>
<dbReference type="Pfam" id="PF02834">
    <property type="entry name" value="LigT_PEase"/>
    <property type="match status" value="2"/>
</dbReference>